<evidence type="ECO:0000313" key="11">
    <source>
        <dbReference type="Proteomes" id="UP000054010"/>
    </source>
</evidence>
<dbReference type="FunFam" id="3.100.10.10:FF:000005">
    <property type="entry name" value="50S ribosomal protein L15"/>
    <property type="match status" value="1"/>
</dbReference>
<accession>E1IA30</accession>
<name>E1IA30_9CHLR</name>
<evidence type="ECO:0000256" key="1">
    <source>
        <dbReference type="ARBA" id="ARBA00007320"/>
    </source>
</evidence>
<sequence length="173" mass="18817">MKLHDLKPAEGANKKSKRLGRGAGSGKGKTGGKGMMGQKSRSGSNPYRTFEGGQNRLVKRMPYKRGFTNIFRVDYEVLNVGDLAEWPAGVEVTPESLLEARAVRRKTMPVKILGDGEISVALTVKAHKFSTSARQKIEAAGGTVVELPWVVERHSRSRGPNFGGRNAKKKAQA</sequence>
<dbReference type="HOGENOM" id="CLU_055188_4_2_0"/>
<dbReference type="Gene3D" id="3.100.10.10">
    <property type="match status" value="1"/>
</dbReference>
<dbReference type="PANTHER" id="PTHR12934:SF11">
    <property type="entry name" value="LARGE RIBOSOMAL SUBUNIT PROTEIN UL15M"/>
    <property type="match status" value="1"/>
</dbReference>
<keyword evidence="2 6" id="KW-0699">rRNA-binding</keyword>
<dbReference type="AlphaFoldDB" id="E1IA30"/>
<feature type="compositionally biased region" description="Gly residues" evidence="8">
    <location>
        <begin position="21"/>
        <end position="35"/>
    </location>
</feature>
<keyword evidence="5 6" id="KW-0687">Ribonucleoprotein</keyword>
<reference evidence="10 11" key="1">
    <citation type="journal article" date="2011" name="J. Bacteriol.">
        <title>Draft genome sequence of the anoxygenic filamentous phototrophic bacterium Oscillochloris trichoides subsp. DG-6.</title>
        <authorList>
            <person name="Kuznetsov B.B."/>
            <person name="Ivanovsky R.N."/>
            <person name="Keppen O.I."/>
            <person name="Sukhacheva M.V."/>
            <person name="Bumazhkin B.K."/>
            <person name="Patutina E.O."/>
            <person name="Beletsky A.V."/>
            <person name="Mardanov A.V."/>
            <person name="Baslerov R.V."/>
            <person name="Panteleeva A.N."/>
            <person name="Kolganova T.V."/>
            <person name="Ravin N.V."/>
            <person name="Skryabin K.G."/>
        </authorList>
    </citation>
    <scope>NUCLEOTIDE SEQUENCE [LARGE SCALE GENOMIC DNA]</scope>
    <source>
        <strain evidence="10 11">DG-6</strain>
    </source>
</reference>
<proteinExistence type="inferred from homology"/>
<dbReference type="HAMAP" id="MF_01341">
    <property type="entry name" value="Ribosomal_uL15"/>
    <property type="match status" value="1"/>
</dbReference>
<dbReference type="InterPro" id="IPR001196">
    <property type="entry name" value="Ribosomal_uL15_CS"/>
</dbReference>
<dbReference type="GO" id="GO:0019843">
    <property type="term" value="F:rRNA binding"/>
    <property type="evidence" value="ECO:0007669"/>
    <property type="project" value="UniProtKB-UniRule"/>
</dbReference>
<dbReference type="PANTHER" id="PTHR12934">
    <property type="entry name" value="50S RIBOSOMAL PROTEIN L15"/>
    <property type="match status" value="1"/>
</dbReference>
<protein>
    <recommendedName>
        <fullName evidence="6">Large ribosomal subunit protein uL15</fullName>
    </recommendedName>
</protein>
<dbReference type="EMBL" id="ADVR01000003">
    <property type="protein sequence ID" value="EFO82032.1"/>
    <property type="molecule type" value="Genomic_DNA"/>
</dbReference>
<dbReference type="STRING" id="765420.OSCT_0181"/>
<evidence type="ECO:0000256" key="7">
    <source>
        <dbReference type="RuleBase" id="RU003888"/>
    </source>
</evidence>
<dbReference type="InterPro" id="IPR030878">
    <property type="entry name" value="Ribosomal_uL15"/>
</dbReference>
<feature type="domain" description="Large ribosomal subunit protein uL15/eL18" evidence="9">
    <location>
        <begin position="77"/>
        <end position="145"/>
    </location>
</feature>
<dbReference type="GO" id="GO:0022625">
    <property type="term" value="C:cytosolic large ribosomal subunit"/>
    <property type="evidence" value="ECO:0007669"/>
    <property type="project" value="TreeGrafter"/>
</dbReference>
<comment type="caution">
    <text evidence="10">The sequence shown here is derived from an EMBL/GenBank/DDBJ whole genome shotgun (WGS) entry which is preliminary data.</text>
</comment>
<dbReference type="eggNOG" id="COG0200">
    <property type="taxonomic scope" value="Bacteria"/>
</dbReference>
<comment type="subunit">
    <text evidence="6">Part of the 50S ribosomal subunit.</text>
</comment>
<evidence type="ECO:0000256" key="4">
    <source>
        <dbReference type="ARBA" id="ARBA00022980"/>
    </source>
</evidence>
<dbReference type="GO" id="GO:0006412">
    <property type="term" value="P:translation"/>
    <property type="evidence" value="ECO:0007669"/>
    <property type="project" value="UniProtKB-UniRule"/>
</dbReference>
<feature type="region of interest" description="Disordered" evidence="8">
    <location>
        <begin position="1"/>
        <end position="51"/>
    </location>
</feature>
<dbReference type="GO" id="GO:0003735">
    <property type="term" value="F:structural constituent of ribosome"/>
    <property type="evidence" value="ECO:0007669"/>
    <property type="project" value="InterPro"/>
</dbReference>
<evidence type="ECO:0000256" key="3">
    <source>
        <dbReference type="ARBA" id="ARBA00022884"/>
    </source>
</evidence>
<evidence type="ECO:0000313" key="10">
    <source>
        <dbReference type="EMBL" id="EFO82032.1"/>
    </source>
</evidence>
<keyword evidence="3 6" id="KW-0694">RNA-binding</keyword>
<gene>
    <name evidence="6" type="primary">rplO</name>
    <name evidence="10" type="ORF">OSCT_0181</name>
</gene>
<dbReference type="Proteomes" id="UP000054010">
    <property type="component" value="Unassembled WGS sequence"/>
</dbReference>
<keyword evidence="4 6" id="KW-0689">Ribosomal protein</keyword>
<evidence type="ECO:0000256" key="5">
    <source>
        <dbReference type="ARBA" id="ARBA00023274"/>
    </source>
</evidence>
<evidence type="ECO:0000259" key="9">
    <source>
        <dbReference type="Pfam" id="PF00828"/>
    </source>
</evidence>
<dbReference type="InterPro" id="IPR021131">
    <property type="entry name" value="Ribosomal_uL15/eL18"/>
</dbReference>
<dbReference type="OrthoDB" id="9810293at2"/>
<dbReference type="NCBIfam" id="TIGR01071">
    <property type="entry name" value="rplO_bact"/>
    <property type="match status" value="1"/>
</dbReference>
<evidence type="ECO:0000256" key="8">
    <source>
        <dbReference type="SAM" id="MobiDB-lite"/>
    </source>
</evidence>
<dbReference type="PROSITE" id="PS00475">
    <property type="entry name" value="RIBOSOMAL_L15"/>
    <property type="match status" value="1"/>
</dbReference>
<organism evidence="10 11">
    <name type="scientific">Oscillochloris trichoides DG-6</name>
    <dbReference type="NCBI Taxonomy" id="765420"/>
    <lineage>
        <taxon>Bacteria</taxon>
        <taxon>Bacillati</taxon>
        <taxon>Chloroflexota</taxon>
        <taxon>Chloroflexia</taxon>
        <taxon>Chloroflexales</taxon>
        <taxon>Chloroflexineae</taxon>
        <taxon>Oscillochloridaceae</taxon>
        <taxon>Oscillochloris</taxon>
    </lineage>
</organism>
<evidence type="ECO:0000256" key="6">
    <source>
        <dbReference type="HAMAP-Rule" id="MF_01341"/>
    </source>
</evidence>
<dbReference type="InterPro" id="IPR005749">
    <property type="entry name" value="Ribosomal_uL15_bac-type"/>
</dbReference>
<dbReference type="InterPro" id="IPR036227">
    <property type="entry name" value="Ribosomal_uL15/eL18_sf"/>
</dbReference>
<comment type="function">
    <text evidence="6">Binds to the 23S rRNA.</text>
</comment>
<dbReference type="Pfam" id="PF00828">
    <property type="entry name" value="Ribosomal_L27A"/>
    <property type="match status" value="1"/>
</dbReference>
<evidence type="ECO:0000256" key="2">
    <source>
        <dbReference type="ARBA" id="ARBA00022730"/>
    </source>
</evidence>
<dbReference type="SUPFAM" id="SSF52080">
    <property type="entry name" value="Ribosomal proteins L15p and L18e"/>
    <property type="match status" value="1"/>
</dbReference>
<keyword evidence="11" id="KW-1185">Reference proteome</keyword>
<comment type="similarity">
    <text evidence="1 6 7">Belongs to the universal ribosomal protein uL15 family.</text>
</comment>